<evidence type="ECO:0000256" key="3">
    <source>
        <dbReference type="ARBA" id="ARBA00022679"/>
    </source>
</evidence>
<feature type="region of interest" description="Disordered" evidence="8">
    <location>
        <begin position="330"/>
        <end position="377"/>
    </location>
</feature>
<evidence type="ECO:0000256" key="4">
    <source>
        <dbReference type="ARBA" id="ARBA00022723"/>
    </source>
</evidence>
<evidence type="ECO:0000256" key="1">
    <source>
        <dbReference type="ARBA" id="ARBA00001947"/>
    </source>
</evidence>
<evidence type="ECO:0000256" key="2">
    <source>
        <dbReference type="ARBA" id="ARBA00006924"/>
    </source>
</evidence>
<dbReference type="Proteomes" id="UP001583177">
    <property type="component" value="Unassembled WGS sequence"/>
</dbReference>
<feature type="domain" description="Deacetylase sirtuin-type" evidence="9">
    <location>
        <begin position="170"/>
        <end position="471"/>
    </location>
</feature>
<feature type="region of interest" description="Disordered" evidence="8">
    <location>
        <begin position="1"/>
        <end position="28"/>
    </location>
</feature>
<gene>
    <name evidence="10" type="primary">SIR2</name>
    <name evidence="10" type="ORF">Daus18300_004654</name>
</gene>
<feature type="binding site" evidence="7">
    <location>
        <position position="333"/>
    </location>
    <ligand>
        <name>Zn(2+)</name>
        <dbReference type="ChEBI" id="CHEBI:29105"/>
    </ligand>
</feature>
<feature type="active site" description="Proton acceptor" evidence="7">
    <location>
        <position position="298"/>
    </location>
</feature>
<keyword evidence="5 7" id="KW-0862">Zinc</keyword>
<protein>
    <submittedName>
        <fullName evidence="10">NAD-dependent histone deacetylase sir2</fullName>
    </submittedName>
</protein>
<dbReference type="InterPro" id="IPR026590">
    <property type="entry name" value="Ssirtuin_cat_dom"/>
</dbReference>
<feature type="compositionally biased region" description="Low complexity" evidence="8">
    <location>
        <begin position="520"/>
        <end position="541"/>
    </location>
</feature>
<dbReference type="InterPro" id="IPR029035">
    <property type="entry name" value="DHS-like_NAD/FAD-binding_dom"/>
</dbReference>
<feature type="binding site" evidence="7">
    <location>
        <position position="330"/>
    </location>
    <ligand>
        <name>Zn(2+)</name>
        <dbReference type="ChEBI" id="CHEBI:29105"/>
    </ligand>
</feature>
<sequence>MGNLKPKTGVSQNTRPRSVKSNKQPVAATVSEVDGIDEKYAMDDIQEDIEHGVAHPVSAMAELEERVNDLDNAWESESLLGDMLEGLSDENITSDPEYCTPEEAVSYRQLLRTLGPQELIRRTITTGLITAKKLLSAFDVRPPAFEGQPDSVYFDLLILAFSRELSKRAKLPQYNSVDDAVALLKKSKNIIVLTGAGISTSLGIPDFRSKGTGLYSKLEHLGLNDPQEVFDISLFKEDPTIFFSVARDIMVETERFSPTHAFIAMLQTYDKLLTNYSQNIDNLESKAGIHPSKLIQCHGSFATATCFTCYHQVPGDEILDDIKAGKIPRCPKCGTPRRGTKNSRKRKLAKDGTSSKPRRRPGDFDSASDSEYDVPSKGGIMKPDITFFGEALPDEFSSRLVDHDRDKTDLVVVIGTSLKVAPVSELVPFLYPHIPQIYISRTPVNHHNFDIDLLGDCDVVVAELCRRAGWDLRHEMVPEDQVVDVVTESGWTSRHTFTERRPAENGNENNGSPATAAVPEASETGNENENAAEAAVATQNGNDDDSEKSTRKRRTARTALPTKAPGTSAPSTKGPALASRTRKNRASDENDADYTSK</sequence>
<keyword evidence="4 7" id="KW-0479">Metal-binding</keyword>
<dbReference type="InterPro" id="IPR026591">
    <property type="entry name" value="Sirtuin_cat_small_dom_sf"/>
</dbReference>
<comment type="similarity">
    <text evidence="2">Belongs to the sirtuin family. Class I subfamily.</text>
</comment>
<keyword evidence="6" id="KW-0520">NAD</keyword>
<organism evidence="10 11">
    <name type="scientific">Diaporthe australafricana</name>
    <dbReference type="NCBI Taxonomy" id="127596"/>
    <lineage>
        <taxon>Eukaryota</taxon>
        <taxon>Fungi</taxon>
        <taxon>Dikarya</taxon>
        <taxon>Ascomycota</taxon>
        <taxon>Pezizomycotina</taxon>
        <taxon>Sordariomycetes</taxon>
        <taxon>Sordariomycetidae</taxon>
        <taxon>Diaporthales</taxon>
        <taxon>Diaporthaceae</taxon>
        <taxon>Diaporthe</taxon>
    </lineage>
</organism>
<evidence type="ECO:0000256" key="7">
    <source>
        <dbReference type="PROSITE-ProRule" id="PRU00236"/>
    </source>
</evidence>
<dbReference type="EMBL" id="JAWRVE010000032">
    <property type="protein sequence ID" value="KAL1871654.1"/>
    <property type="molecule type" value="Genomic_DNA"/>
</dbReference>
<evidence type="ECO:0000256" key="5">
    <source>
        <dbReference type="ARBA" id="ARBA00022833"/>
    </source>
</evidence>
<dbReference type="PROSITE" id="PS50305">
    <property type="entry name" value="SIRTUIN"/>
    <property type="match status" value="1"/>
</dbReference>
<dbReference type="PANTHER" id="PTHR11085">
    <property type="entry name" value="NAD-DEPENDENT PROTEIN DEACYLASE SIRTUIN-5, MITOCHONDRIAL-RELATED"/>
    <property type="match status" value="1"/>
</dbReference>
<dbReference type="InterPro" id="IPR050134">
    <property type="entry name" value="NAD-dep_sirtuin_deacylases"/>
</dbReference>
<dbReference type="Gene3D" id="3.30.1600.10">
    <property type="entry name" value="SIR2/SIRT2 'Small Domain"/>
    <property type="match status" value="1"/>
</dbReference>
<comment type="caution">
    <text evidence="10">The sequence shown here is derived from an EMBL/GenBank/DDBJ whole genome shotgun (WGS) entry which is preliminary data.</text>
</comment>
<dbReference type="PANTHER" id="PTHR11085:SF9">
    <property type="entry name" value="NAD-DEPENDENT PROTEIN DEACETYLASE SIRTUIN-1"/>
    <property type="match status" value="1"/>
</dbReference>
<reference evidence="10 11" key="1">
    <citation type="journal article" date="2024" name="IMA Fungus">
        <title>IMA Genome - F19 : A genome assembly and annotation guide to empower mycologists, including annotated draft genome sequences of Ceratocystis pirilliformis, Diaporthe australafricana, Fusarium ophioides, Paecilomyces lecythidis, and Sporothrix stenoceras.</title>
        <authorList>
            <person name="Aylward J."/>
            <person name="Wilson A.M."/>
            <person name="Visagie C.M."/>
            <person name="Spraker J."/>
            <person name="Barnes I."/>
            <person name="Buitendag C."/>
            <person name="Ceriani C."/>
            <person name="Del Mar Angel L."/>
            <person name="du Plessis D."/>
            <person name="Fuchs T."/>
            <person name="Gasser K."/>
            <person name="Kramer D."/>
            <person name="Li W."/>
            <person name="Munsamy K."/>
            <person name="Piso A."/>
            <person name="Price J.L."/>
            <person name="Sonnekus B."/>
            <person name="Thomas C."/>
            <person name="van der Nest A."/>
            <person name="van Dijk A."/>
            <person name="van Heerden A."/>
            <person name="van Vuuren N."/>
            <person name="Yilmaz N."/>
            <person name="Duong T.A."/>
            <person name="van der Merwe N.A."/>
            <person name="Wingfield M.J."/>
            <person name="Wingfield B.D."/>
        </authorList>
    </citation>
    <scope>NUCLEOTIDE SEQUENCE [LARGE SCALE GENOMIC DNA]</scope>
    <source>
        <strain evidence="10 11">CMW 18300</strain>
    </source>
</reference>
<dbReference type="InterPro" id="IPR003000">
    <property type="entry name" value="Sirtuin"/>
</dbReference>
<keyword evidence="3" id="KW-0808">Transferase</keyword>
<evidence type="ECO:0000256" key="6">
    <source>
        <dbReference type="ARBA" id="ARBA00023027"/>
    </source>
</evidence>
<evidence type="ECO:0000313" key="11">
    <source>
        <dbReference type="Proteomes" id="UP001583177"/>
    </source>
</evidence>
<evidence type="ECO:0000313" key="10">
    <source>
        <dbReference type="EMBL" id="KAL1871654.1"/>
    </source>
</evidence>
<name>A0ABR3X7T1_9PEZI</name>
<dbReference type="SUPFAM" id="SSF52467">
    <property type="entry name" value="DHS-like NAD/FAD-binding domain"/>
    <property type="match status" value="1"/>
</dbReference>
<comment type="cofactor">
    <cofactor evidence="1">
        <name>Zn(2+)</name>
        <dbReference type="ChEBI" id="CHEBI:29105"/>
    </cofactor>
</comment>
<feature type="compositionally biased region" description="Basic residues" evidence="8">
    <location>
        <begin position="338"/>
        <end position="348"/>
    </location>
</feature>
<evidence type="ECO:0000256" key="8">
    <source>
        <dbReference type="SAM" id="MobiDB-lite"/>
    </source>
</evidence>
<accession>A0ABR3X7T1</accession>
<keyword evidence="11" id="KW-1185">Reference proteome</keyword>
<feature type="binding site" evidence="7">
    <location>
        <position position="309"/>
    </location>
    <ligand>
        <name>Zn(2+)</name>
        <dbReference type="ChEBI" id="CHEBI:29105"/>
    </ligand>
</feature>
<proteinExistence type="inferred from homology"/>
<evidence type="ECO:0000259" key="9">
    <source>
        <dbReference type="PROSITE" id="PS50305"/>
    </source>
</evidence>
<feature type="binding site" evidence="7">
    <location>
        <position position="306"/>
    </location>
    <ligand>
        <name>Zn(2+)</name>
        <dbReference type="ChEBI" id="CHEBI:29105"/>
    </ligand>
</feature>
<feature type="region of interest" description="Disordered" evidence="8">
    <location>
        <begin position="493"/>
        <end position="597"/>
    </location>
</feature>
<dbReference type="Gene3D" id="3.40.50.1220">
    <property type="entry name" value="TPP-binding domain"/>
    <property type="match status" value="1"/>
</dbReference>
<feature type="compositionally biased region" description="Polar residues" evidence="8">
    <location>
        <begin position="9"/>
        <end position="24"/>
    </location>
</feature>
<dbReference type="Pfam" id="PF02146">
    <property type="entry name" value="SIR2"/>
    <property type="match status" value="1"/>
</dbReference>